<accession>A0A8B9V1Q1</accession>
<feature type="region of interest" description="Disordered" evidence="1">
    <location>
        <begin position="1"/>
        <end position="27"/>
    </location>
</feature>
<evidence type="ECO:0000313" key="2">
    <source>
        <dbReference type="Ensembl" id="ENSAZOP00000016955.1"/>
    </source>
</evidence>
<name>A0A8B9V1Q1_9AVES</name>
<dbReference type="AlphaFoldDB" id="A0A8B9V1Q1"/>
<keyword evidence="3" id="KW-1185">Reference proteome</keyword>
<organism evidence="2 3">
    <name type="scientific">Anas zonorhyncha</name>
    <name type="common">Eastern spot-billed duck</name>
    <dbReference type="NCBI Taxonomy" id="75864"/>
    <lineage>
        <taxon>Eukaryota</taxon>
        <taxon>Metazoa</taxon>
        <taxon>Chordata</taxon>
        <taxon>Craniata</taxon>
        <taxon>Vertebrata</taxon>
        <taxon>Euteleostomi</taxon>
        <taxon>Archelosauria</taxon>
        <taxon>Archosauria</taxon>
        <taxon>Dinosauria</taxon>
        <taxon>Saurischia</taxon>
        <taxon>Theropoda</taxon>
        <taxon>Coelurosauria</taxon>
        <taxon>Aves</taxon>
        <taxon>Neognathae</taxon>
        <taxon>Galloanserae</taxon>
        <taxon>Anseriformes</taxon>
        <taxon>Anatidae</taxon>
        <taxon>Anatinae</taxon>
        <taxon>Anas</taxon>
    </lineage>
</organism>
<reference evidence="2" key="2">
    <citation type="submission" date="2025-09" db="UniProtKB">
        <authorList>
            <consortium name="Ensembl"/>
        </authorList>
    </citation>
    <scope>IDENTIFICATION</scope>
</reference>
<dbReference type="Ensembl" id="ENSAZOT00000018229.1">
    <property type="protein sequence ID" value="ENSAZOP00000016955.1"/>
    <property type="gene ID" value="ENSAZOG00000011052.1"/>
</dbReference>
<protein>
    <submittedName>
        <fullName evidence="2">Uncharacterized protein</fullName>
    </submittedName>
</protein>
<reference evidence="2" key="1">
    <citation type="submission" date="2025-08" db="UniProtKB">
        <authorList>
            <consortium name="Ensembl"/>
        </authorList>
    </citation>
    <scope>IDENTIFICATION</scope>
</reference>
<evidence type="ECO:0000313" key="3">
    <source>
        <dbReference type="Proteomes" id="UP000694549"/>
    </source>
</evidence>
<sequence length="82" mass="9237">MMEQKLREEQERRRKKEMEERMSLEETREQGAMGLYRALWGRLWGALGLCPPAGSPGGHSRAGPLLAADRAKQMFGPPVITV</sequence>
<proteinExistence type="predicted"/>
<dbReference type="Proteomes" id="UP000694549">
    <property type="component" value="Unplaced"/>
</dbReference>
<evidence type="ECO:0000256" key="1">
    <source>
        <dbReference type="SAM" id="MobiDB-lite"/>
    </source>
</evidence>